<dbReference type="SUPFAM" id="SSF100950">
    <property type="entry name" value="NagB/RpiA/CoA transferase-like"/>
    <property type="match status" value="1"/>
</dbReference>
<dbReference type="GO" id="GO:0003700">
    <property type="term" value="F:DNA-binding transcription factor activity"/>
    <property type="evidence" value="ECO:0007669"/>
    <property type="project" value="InterPro"/>
</dbReference>
<dbReference type="SMART" id="SM00420">
    <property type="entry name" value="HTH_DEOR"/>
    <property type="match status" value="1"/>
</dbReference>
<gene>
    <name evidence="6" type="ORF">CKQ53_15465</name>
</gene>
<dbReference type="SMART" id="SM01134">
    <property type="entry name" value="DeoRC"/>
    <property type="match status" value="1"/>
</dbReference>
<accession>A0AAD0WM93</accession>
<evidence type="ECO:0000313" key="6">
    <source>
        <dbReference type="EMBL" id="AXW88233.1"/>
    </source>
</evidence>
<dbReference type="Proteomes" id="UP000263881">
    <property type="component" value="Chromosome"/>
</dbReference>
<evidence type="ECO:0000313" key="7">
    <source>
        <dbReference type="Proteomes" id="UP000263881"/>
    </source>
</evidence>
<keyword evidence="7" id="KW-1185">Reference proteome</keyword>
<protein>
    <submittedName>
        <fullName evidence="6">DNA-binding transcriptional repressor DeoR</fullName>
    </submittedName>
</protein>
<dbReference type="RefSeq" id="WP_094117488.1">
    <property type="nucleotide sequence ID" value="NZ_CP023009.1"/>
</dbReference>
<dbReference type="InterPro" id="IPR050313">
    <property type="entry name" value="Carb_Metab_HTH_regulators"/>
</dbReference>
<name>A0AAD0WM93_9GAMM</name>
<dbReference type="Pfam" id="PF08220">
    <property type="entry name" value="HTH_DeoR"/>
    <property type="match status" value="1"/>
</dbReference>
<evidence type="ECO:0000259" key="5">
    <source>
        <dbReference type="PROSITE" id="PS51000"/>
    </source>
</evidence>
<sequence>MVMRRIERLNTLAHALKKTDKMHLKEAALLLGVSEMTVRRDLNSEETSVMLLGGYVVSDPRSHAVGGYLVAEREQCQVEEKRQTGEQAALLVKANDIVFFDCGTTTSFIIEAIPDDICFTGVCYSLNTFMALQNKPLCQAILLGGLFNADKALFTPIGHQHDMDHLCPHVAFISAEGVDLQVGATCLDVAELAIKHRALSASQRNVLVVDNSKFEKRSPARIGELTLFDAVVSDRLPTADYIHYCAKQDIQLLTPDLPDMSALPITPADRQTTDSASSAPHPTGG</sequence>
<dbReference type="InterPro" id="IPR001034">
    <property type="entry name" value="DeoR_HTH"/>
</dbReference>
<dbReference type="PANTHER" id="PTHR30363">
    <property type="entry name" value="HTH-TYPE TRANSCRIPTIONAL REGULATOR SRLR-RELATED"/>
    <property type="match status" value="1"/>
</dbReference>
<keyword evidence="3" id="KW-0804">Transcription</keyword>
<evidence type="ECO:0000256" key="3">
    <source>
        <dbReference type="ARBA" id="ARBA00023163"/>
    </source>
</evidence>
<dbReference type="AlphaFoldDB" id="A0AAD0WM93"/>
<dbReference type="KEGG" id="lbq:CKQ53_15465"/>
<dbReference type="Gene3D" id="3.40.50.1360">
    <property type="match status" value="1"/>
</dbReference>
<dbReference type="PROSITE" id="PS00894">
    <property type="entry name" value="HTH_DEOR_1"/>
    <property type="match status" value="1"/>
</dbReference>
<keyword evidence="2 6" id="KW-0238">DNA-binding</keyword>
<dbReference type="Pfam" id="PF00455">
    <property type="entry name" value="DeoRC"/>
    <property type="match status" value="1"/>
</dbReference>
<dbReference type="PANTHER" id="PTHR30363:SF8">
    <property type="entry name" value="DEOXYRIBOSE OPERON REPRESSOR"/>
    <property type="match status" value="1"/>
</dbReference>
<dbReference type="InterPro" id="IPR037171">
    <property type="entry name" value="NagB/RpiA_transferase-like"/>
</dbReference>
<dbReference type="InterPro" id="IPR018356">
    <property type="entry name" value="Tscrpt_reg_HTH_DeoR_CS"/>
</dbReference>
<keyword evidence="1" id="KW-0805">Transcription regulation</keyword>
<organism evidence="6 7">
    <name type="scientific">Lonsdalea britannica</name>
    <dbReference type="NCBI Taxonomy" id="1082704"/>
    <lineage>
        <taxon>Bacteria</taxon>
        <taxon>Pseudomonadati</taxon>
        <taxon>Pseudomonadota</taxon>
        <taxon>Gammaproteobacteria</taxon>
        <taxon>Enterobacterales</taxon>
        <taxon>Pectobacteriaceae</taxon>
        <taxon>Lonsdalea</taxon>
    </lineage>
</organism>
<dbReference type="GO" id="GO:0003677">
    <property type="term" value="F:DNA binding"/>
    <property type="evidence" value="ECO:0007669"/>
    <property type="project" value="UniProtKB-KW"/>
</dbReference>
<dbReference type="EMBL" id="CP023009">
    <property type="protein sequence ID" value="AXW88233.1"/>
    <property type="molecule type" value="Genomic_DNA"/>
</dbReference>
<feature type="compositionally biased region" description="Polar residues" evidence="4">
    <location>
        <begin position="269"/>
        <end position="285"/>
    </location>
</feature>
<proteinExistence type="predicted"/>
<evidence type="ECO:0000256" key="2">
    <source>
        <dbReference type="ARBA" id="ARBA00023125"/>
    </source>
</evidence>
<evidence type="ECO:0000256" key="1">
    <source>
        <dbReference type="ARBA" id="ARBA00023015"/>
    </source>
</evidence>
<dbReference type="InterPro" id="IPR014036">
    <property type="entry name" value="DeoR-like_C"/>
</dbReference>
<reference evidence="6 7" key="1">
    <citation type="submission" date="2017-08" db="EMBL/GenBank/DDBJ databases">
        <title>Comparative genomics of bacteria isolated from necrotic lesions of AOD affected trees.</title>
        <authorList>
            <person name="Doonan J."/>
            <person name="Denman S."/>
            <person name="McDonald J.E."/>
        </authorList>
    </citation>
    <scope>NUCLEOTIDE SEQUENCE [LARGE SCALE GENOMIC DNA]</scope>
    <source>
        <strain evidence="6 7">477</strain>
    </source>
</reference>
<dbReference type="NCBIfam" id="NF007961">
    <property type="entry name" value="PRK10681.1"/>
    <property type="match status" value="1"/>
</dbReference>
<feature type="region of interest" description="Disordered" evidence="4">
    <location>
        <begin position="261"/>
        <end position="285"/>
    </location>
</feature>
<feature type="domain" description="HTH deoR-type" evidence="5">
    <location>
        <begin position="5"/>
        <end position="57"/>
    </location>
</feature>
<evidence type="ECO:0000256" key="4">
    <source>
        <dbReference type="SAM" id="MobiDB-lite"/>
    </source>
</evidence>
<dbReference type="PROSITE" id="PS51000">
    <property type="entry name" value="HTH_DEOR_2"/>
    <property type="match status" value="1"/>
</dbReference>